<dbReference type="AlphaFoldDB" id="A0A7T2YRB7"/>
<dbReference type="InterPro" id="IPR013216">
    <property type="entry name" value="Methyltransf_11"/>
</dbReference>
<dbReference type="GO" id="GO:0032259">
    <property type="term" value="P:methylation"/>
    <property type="evidence" value="ECO:0007669"/>
    <property type="project" value="UniProtKB-KW"/>
</dbReference>
<dbReference type="GO" id="GO:0008757">
    <property type="term" value="F:S-adenosylmethionine-dependent methyltransferase activity"/>
    <property type="evidence" value="ECO:0007669"/>
    <property type="project" value="InterPro"/>
</dbReference>
<dbReference type="EMBL" id="CP065748">
    <property type="protein sequence ID" value="QPS80713.1"/>
    <property type="molecule type" value="Genomic_DNA"/>
</dbReference>
<name>A0A7T2YRB7_9BURK</name>
<evidence type="ECO:0000313" key="2">
    <source>
        <dbReference type="EMBL" id="QPS80713.1"/>
    </source>
</evidence>
<dbReference type="CDD" id="cd02440">
    <property type="entry name" value="AdoMet_MTases"/>
    <property type="match status" value="1"/>
</dbReference>
<dbReference type="InterPro" id="IPR011330">
    <property type="entry name" value="Glyco_hydro/deAcase_b/a-brl"/>
</dbReference>
<accession>A0A7T2YRB7</accession>
<keyword evidence="2" id="KW-0489">Methyltransferase</keyword>
<sequence>MISQLQLALPESLDSRSQMLWDALAVRLDIEWVISRSSGEYIRIGDGHHWLIIPRSLERGARLQRLRHNGYEYELLAVRMPAVRLEGSSFLLDTDIITPLQRMAALMLEEGLYPRAVDGTLSGASYIEHQMDAGMLSVDYIGELAALIIHVLRRPLPHAWHSIAPHAPYAVVTTFDCDGFFPGQPDALRRLLDAHEVVRPTLFVMAPGEADLSIYDPRYNPADPELRSLYEISEVGLHSSYRAYHDGMRIATQKAKLEDAIGRSVFGHRSHYLRFGFPYTWGYVAQAGFSYDMTMGFYDVPGFRQGGAQPIPMADPGGRGRLLWSWGVGLMDQHLFMPGSPLVWNDGAGKKNIKELLQRLRSTGGTLVLDWHVHGIDSAQFPHHQAALEWLLREARNDGAWIGGAGSLLEQYQKRASTQRLVDKVSMRTVEDACHKLQVTDKSMHTAHYVHGAGAAALTSVDYIDAGAYSFLAALPNDANRVVDVGCGSGWISHRVPPLRQVMGVDIDEGITRRISRRGVVGFLPHLPLEDGQADLVLCTDVLEHLNAQEVMDAGIEFDRISTRYAYLQTPCRERLQDSERRCDGCGERWHASHHLASHDAASLSRVMPEGWRTQSVTYTGDARLVDSSMRNRAGVLLGEHPMQYQQFTCLACGQVNEPQVSDPTPLLAEAQSKLRLPLPGYSEVAVLSARNELPQSWEDSQPVIVSKEGGVFLLPRPHQGSSHAIDFKAPVEEVASIAGSYQVPCVVVQDGILKRGASGSELVTSGLSEGATLFMMFPDQHAAGERAVLRGQVISAGSAELVFQAFNWANESCGSVQAIATGGFQLELEFERPAYCVVLYVKEKDLVRLDSVHISGVSRPLFLYDIGPRFAHGHVQLSRRSITWRWAIPVNGRIWCEVPFLALQLDEFSAIVKKNTAIEDAMLNFSLASEGSLSANILPQIPLQALLRFSAVDENAKNGVKNSPMERLLLDYIPRLNGVLMRNLPPSIYRRLLMLYPHLLRLFLRNRR</sequence>
<keyword evidence="2" id="KW-0808">Transferase</keyword>
<proteinExistence type="predicted"/>
<feature type="domain" description="Methyltransferase type 11" evidence="1">
    <location>
        <begin position="483"/>
        <end position="554"/>
    </location>
</feature>
<evidence type="ECO:0000313" key="3">
    <source>
        <dbReference type="Proteomes" id="UP000595064"/>
    </source>
</evidence>
<dbReference type="SUPFAM" id="SSF53335">
    <property type="entry name" value="S-adenosyl-L-methionine-dependent methyltransferases"/>
    <property type="match status" value="1"/>
</dbReference>
<protein>
    <submittedName>
        <fullName evidence="2">Methyltransferase domain-containing protein</fullName>
    </submittedName>
</protein>
<keyword evidence="3" id="KW-1185">Reference proteome</keyword>
<dbReference type="RefSeq" id="WP_016450941.1">
    <property type="nucleotide sequence ID" value="NZ_CP065748.1"/>
</dbReference>
<dbReference type="GO" id="GO:0005975">
    <property type="term" value="P:carbohydrate metabolic process"/>
    <property type="evidence" value="ECO:0007669"/>
    <property type="project" value="InterPro"/>
</dbReference>
<organism evidence="2 3">
    <name type="scientific">Delftia lacustris</name>
    <dbReference type="NCBI Taxonomy" id="558537"/>
    <lineage>
        <taxon>Bacteria</taxon>
        <taxon>Pseudomonadati</taxon>
        <taxon>Pseudomonadota</taxon>
        <taxon>Betaproteobacteria</taxon>
        <taxon>Burkholderiales</taxon>
        <taxon>Comamonadaceae</taxon>
        <taxon>Delftia</taxon>
    </lineage>
</organism>
<dbReference type="SUPFAM" id="SSF88713">
    <property type="entry name" value="Glycoside hydrolase/deacetylase"/>
    <property type="match status" value="1"/>
</dbReference>
<dbReference type="Gene3D" id="3.20.20.370">
    <property type="entry name" value="Glycoside hydrolase/deacetylase"/>
    <property type="match status" value="1"/>
</dbReference>
<dbReference type="KEGG" id="dla:I6G47_27650"/>
<evidence type="ECO:0000259" key="1">
    <source>
        <dbReference type="Pfam" id="PF08241"/>
    </source>
</evidence>
<reference evidence="2 3" key="1">
    <citation type="submission" date="2020-12" db="EMBL/GenBank/DDBJ databases">
        <title>FDA dAtabase for Regulatory Grade micrObial Sequences (FDA-ARGOS): Supporting development and validation of Infectious Disease Dx tests.</title>
        <authorList>
            <person name="Sproer C."/>
            <person name="Gronow S."/>
            <person name="Severitt S."/>
            <person name="Schroder I."/>
            <person name="Tallon L."/>
            <person name="Sadzewicz L."/>
            <person name="Zhao X."/>
            <person name="Boylan J."/>
            <person name="Ott S."/>
            <person name="Bowen H."/>
            <person name="Vavikolanu K."/>
            <person name="Mehta A."/>
            <person name="Aluvathingal J."/>
            <person name="Nadendla S."/>
            <person name="Lowell S."/>
            <person name="Myers T."/>
            <person name="Yan Y."/>
            <person name="Sichtig H."/>
        </authorList>
    </citation>
    <scope>NUCLEOTIDE SEQUENCE [LARGE SCALE GENOMIC DNA]</scope>
    <source>
        <strain evidence="2 3">FDAARGOS_890</strain>
    </source>
</reference>
<dbReference type="Pfam" id="PF08241">
    <property type="entry name" value="Methyltransf_11"/>
    <property type="match status" value="1"/>
</dbReference>
<dbReference type="Proteomes" id="UP000595064">
    <property type="component" value="Chromosome"/>
</dbReference>
<dbReference type="InterPro" id="IPR029063">
    <property type="entry name" value="SAM-dependent_MTases_sf"/>
</dbReference>
<gene>
    <name evidence="2" type="ORF">I6G47_27650</name>
</gene>
<dbReference type="Gene3D" id="3.40.50.150">
    <property type="entry name" value="Vaccinia Virus protein VP39"/>
    <property type="match status" value="1"/>
</dbReference>